<proteinExistence type="predicted"/>
<accession>A0A926Q5J7</accession>
<dbReference type="NCBIfam" id="TIGR03519">
    <property type="entry name" value="T9SS_PorP_fam"/>
    <property type="match status" value="1"/>
</dbReference>
<keyword evidence="2" id="KW-1185">Reference proteome</keyword>
<dbReference type="AlphaFoldDB" id="A0A926Q5J7"/>
<organism evidence="1 2">
    <name type="scientific">Sinomicrobium weinanense</name>
    <dbReference type="NCBI Taxonomy" id="2842200"/>
    <lineage>
        <taxon>Bacteria</taxon>
        <taxon>Pseudomonadati</taxon>
        <taxon>Bacteroidota</taxon>
        <taxon>Flavobacteriia</taxon>
        <taxon>Flavobacteriales</taxon>
        <taxon>Flavobacteriaceae</taxon>
        <taxon>Sinomicrobium</taxon>
    </lineage>
</organism>
<dbReference type="Pfam" id="PF11751">
    <property type="entry name" value="PorP_SprF"/>
    <property type="match status" value="1"/>
</dbReference>
<sequence>MRYIFTFFLVICGQYFVLAQQTALFPEYNYNPFIINPAYAGMALGPEASLSHYGYINSVEGSPKSYALSFHSPVSRGKMGLGAAFTRDKIGVTTNTTAFAAYSYKLFFDHKSDRPDWQVYDQHVLSFGLTAGVHQLQENLLELGITDDPEFSENINATIPMVGVGFLYNRSNFYVGISAPNILGDKLASRDDLHLSNPVYGYMGYRFFANRFNKIMIKPSVLLKYEDQAPMQVDVNITTSFSNKFEIGAGYRSSSSLNFLAGIYLFRHFRLIYHYNAGLKNSLLGNSHGMILSYSFDSGYF</sequence>
<reference evidence="1 2" key="1">
    <citation type="submission" date="2020-09" db="EMBL/GenBank/DDBJ databases">
        <title>Sinomicrobium weinanense sp. nov., a halophilic bacteria isolated from saline-alkali soil.</title>
        <authorList>
            <person name="Wu P."/>
            <person name="Ren H."/>
            <person name="Mei Y."/>
            <person name="Liang Y."/>
            <person name="Chen Z."/>
        </authorList>
    </citation>
    <scope>NUCLEOTIDE SEQUENCE [LARGE SCALE GENOMIC DNA]</scope>
    <source>
        <strain evidence="1 2">FJxs</strain>
    </source>
</reference>
<evidence type="ECO:0000313" key="1">
    <source>
        <dbReference type="EMBL" id="MBC9798236.1"/>
    </source>
</evidence>
<dbReference type="EMBL" id="JACVDC010000097">
    <property type="protein sequence ID" value="MBC9798236.1"/>
    <property type="molecule type" value="Genomic_DNA"/>
</dbReference>
<protein>
    <submittedName>
        <fullName evidence="1">PorP/SprF family type IX secretion system membrane protein</fullName>
    </submittedName>
</protein>
<name>A0A926Q5J7_9FLAO</name>
<comment type="caution">
    <text evidence="1">The sequence shown here is derived from an EMBL/GenBank/DDBJ whole genome shotgun (WGS) entry which is preliminary data.</text>
</comment>
<evidence type="ECO:0000313" key="2">
    <source>
        <dbReference type="Proteomes" id="UP000653730"/>
    </source>
</evidence>
<gene>
    <name evidence="1" type="ORF">IBL28_19870</name>
</gene>
<dbReference type="InterPro" id="IPR019861">
    <property type="entry name" value="PorP/SprF_Bacteroidetes"/>
</dbReference>
<dbReference type="Proteomes" id="UP000653730">
    <property type="component" value="Unassembled WGS sequence"/>
</dbReference>